<evidence type="ECO:0000256" key="1">
    <source>
        <dbReference type="SAM" id="Coils"/>
    </source>
</evidence>
<dbReference type="OrthoDB" id="2672960at2759"/>
<dbReference type="RefSeq" id="XP_041185714.1">
    <property type="nucleotide sequence ID" value="XM_041332025.1"/>
</dbReference>
<comment type="caution">
    <text evidence="2">The sequence shown here is derived from an EMBL/GenBank/DDBJ whole genome shotgun (WGS) entry which is preliminary data.</text>
</comment>
<organism evidence="2 3">
    <name type="scientific">Suillus subaureus</name>
    <dbReference type="NCBI Taxonomy" id="48587"/>
    <lineage>
        <taxon>Eukaryota</taxon>
        <taxon>Fungi</taxon>
        <taxon>Dikarya</taxon>
        <taxon>Basidiomycota</taxon>
        <taxon>Agaricomycotina</taxon>
        <taxon>Agaricomycetes</taxon>
        <taxon>Agaricomycetidae</taxon>
        <taxon>Boletales</taxon>
        <taxon>Suillineae</taxon>
        <taxon>Suillaceae</taxon>
        <taxon>Suillus</taxon>
    </lineage>
</organism>
<evidence type="ECO:0000313" key="3">
    <source>
        <dbReference type="Proteomes" id="UP000807769"/>
    </source>
</evidence>
<name>A0A9P7DP26_9AGAM</name>
<keyword evidence="3" id="KW-1185">Reference proteome</keyword>
<feature type="coiled-coil region" evidence="1">
    <location>
        <begin position="74"/>
        <end position="101"/>
    </location>
</feature>
<dbReference type="Proteomes" id="UP000807769">
    <property type="component" value="Unassembled WGS sequence"/>
</dbReference>
<dbReference type="GeneID" id="64626042"/>
<reference evidence="2" key="1">
    <citation type="journal article" date="2020" name="New Phytol.">
        <title>Comparative genomics reveals dynamic genome evolution in host specialist ectomycorrhizal fungi.</title>
        <authorList>
            <person name="Lofgren L.A."/>
            <person name="Nguyen N.H."/>
            <person name="Vilgalys R."/>
            <person name="Ruytinx J."/>
            <person name="Liao H.L."/>
            <person name="Branco S."/>
            <person name="Kuo A."/>
            <person name="LaButti K."/>
            <person name="Lipzen A."/>
            <person name="Andreopoulos W."/>
            <person name="Pangilinan J."/>
            <person name="Riley R."/>
            <person name="Hundley H."/>
            <person name="Na H."/>
            <person name="Barry K."/>
            <person name="Grigoriev I.V."/>
            <person name="Stajich J.E."/>
            <person name="Kennedy P.G."/>
        </authorList>
    </citation>
    <scope>NUCLEOTIDE SEQUENCE</scope>
    <source>
        <strain evidence="2">MN1</strain>
    </source>
</reference>
<keyword evidence="1" id="KW-0175">Coiled coil</keyword>
<dbReference type="EMBL" id="JABBWG010000147">
    <property type="protein sequence ID" value="KAG1799493.1"/>
    <property type="molecule type" value="Genomic_DNA"/>
</dbReference>
<evidence type="ECO:0000313" key="2">
    <source>
        <dbReference type="EMBL" id="KAG1799493.1"/>
    </source>
</evidence>
<protein>
    <submittedName>
        <fullName evidence="2">Uncharacterized protein</fullName>
    </submittedName>
</protein>
<sequence>MDRLFSDPSLLVCPDFMSVWYQATRMAMIMPNVTEAQAVEMLCTTWVLTNEDLCLQWQEQVVEDERLSAKHKCLADKEAECERLALQLEENTAQVDEKKKNQSKHSTITLRPCPFTNDEEALVSEFALQKIDSGKYVELYYWMNQGLDDALINYCTRDDDSMVPSIGEDDSTVWVSAATSKPAAGVIADRDLSPVDFAQAILRIMAAIEECDWTKQCVLMLAQFWGAIMLHRYWNSNDLLARCAILLYQEEQCRAWHNAILSSNGAWDISIIDEPTLVRTFERIYRASLIRVTVPHSFSHHHCGLLYGCTSNASFSLHCFLMVSLIFDSYLVFP</sequence>
<proteinExistence type="predicted"/>
<gene>
    <name evidence="2" type="ORF">BJ212DRAFT_1288192</name>
</gene>
<dbReference type="AlphaFoldDB" id="A0A9P7DP26"/>
<accession>A0A9P7DP26</accession>